<organism evidence="1 2">
    <name type="scientific">Armillaria novae-zelandiae</name>
    <dbReference type="NCBI Taxonomy" id="153914"/>
    <lineage>
        <taxon>Eukaryota</taxon>
        <taxon>Fungi</taxon>
        <taxon>Dikarya</taxon>
        <taxon>Basidiomycota</taxon>
        <taxon>Agaricomycotina</taxon>
        <taxon>Agaricomycetes</taxon>
        <taxon>Agaricomycetidae</taxon>
        <taxon>Agaricales</taxon>
        <taxon>Marasmiineae</taxon>
        <taxon>Physalacriaceae</taxon>
        <taxon>Armillaria</taxon>
    </lineage>
</organism>
<dbReference type="AlphaFoldDB" id="A0AA39NXW4"/>
<accession>A0AA39NXW4</accession>
<proteinExistence type="predicted"/>
<dbReference type="EMBL" id="JAUEPR010000030">
    <property type="protein sequence ID" value="KAK0473868.1"/>
    <property type="molecule type" value="Genomic_DNA"/>
</dbReference>
<evidence type="ECO:0000313" key="2">
    <source>
        <dbReference type="Proteomes" id="UP001175227"/>
    </source>
</evidence>
<protein>
    <submittedName>
        <fullName evidence="1">Uncharacterized protein</fullName>
    </submittedName>
</protein>
<gene>
    <name evidence="1" type="ORF">IW261DRAFT_1569234</name>
</gene>
<reference evidence="1" key="1">
    <citation type="submission" date="2023-06" db="EMBL/GenBank/DDBJ databases">
        <authorList>
            <consortium name="Lawrence Berkeley National Laboratory"/>
            <person name="Ahrendt S."/>
            <person name="Sahu N."/>
            <person name="Indic B."/>
            <person name="Wong-Bajracharya J."/>
            <person name="Merenyi Z."/>
            <person name="Ke H.-M."/>
            <person name="Monk M."/>
            <person name="Kocsube S."/>
            <person name="Drula E."/>
            <person name="Lipzen A."/>
            <person name="Balint B."/>
            <person name="Henrissat B."/>
            <person name="Andreopoulos B."/>
            <person name="Martin F.M."/>
            <person name="Harder C.B."/>
            <person name="Rigling D."/>
            <person name="Ford K.L."/>
            <person name="Foster G.D."/>
            <person name="Pangilinan J."/>
            <person name="Papanicolaou A."/>
            <person name="Barry K."/>
            <person name="LaButti K."/>
            <person name="Viragh M."/>
            <person name="Koriabine M."/>
            <person name="Yan M."/>
            <person name="Riley R."/>
            <person name="Champramary S."/>
            <person name="Plett K.L."/>
            <person name="Tsai I.J."/>
            <person name="Slot J."/>
            <person name="Sipos G."/>
            <person name="Plett J."/>
            <person name="Nagy L.G."/>
            <person name="Grigoriev I.V."/>
        </authorList>
    </citation>
    <scope>NUCLEOTIDE SEQUENCE</scope>
    <source>
        <strain evidence="1">ICMP 16352</strain>
    </source>
</reference>
<comment type="caution">
    <text evidence="1">The sequence shown here is derived from an EMBL/GenBank/DDBJ whole genome shotgun (WGS) entry which is preliminary data.</text>
</comment>
<evidence type="ECO:0000313" key="1">
    <source>
        <dbReference type="EMBL" id="KAK0473868.1"/>
    </source>
</evidence>
<name>A0AA39NXW4_9AGAR</name>
<dbReference type="Proteomes" id="UP001175227">
    <property type="component" value="Unassembled WGS sequence"/>
</dbReference>
<keyword evidence="2" id="KW-1185">Reference proteome</keyword>
<sequence length="83" mass="9457">MFPKEKWVTETLAWWNIEIFDDPNGRADTLDVQKDVHPPDSTVSQMQAIFAERHCAKEEAAAATEGFEYLEDKDAAPLTTIFQ</sequence>